<feature type="compositionally biased region" description="Basic and acidic residues" evidence="1">
    <location>
        <begin position="188"/>
        <end position="205"/>
    </location>
</feature>
<evidence type="ECO:0000256" key="1">
    <source>
        <dbReference type="SAM" id="MobiDB-lite"/>
    </source>
</evidence>
<dbReference type="AlphaFoldDB" id="K3X3Q2"/>
<organism evidence="2 3">
    <name type="scientific">Globisporangium ultimum (strain ATCC 200006 / CBS 805.95 / DAOM BR144)</name>
    <name type="common">Pythium ultimum</name>
    <dbReference type="NCBI Taxonomy" id="431595"/>
    <lineage>
        <taxon>Eukaryota</taxon>
        <taxon>Sar</taxon>
        <taxon>Stramenopiles</taxon>
        <taxon>Oomycota</taxon>
        <taxon>Peronosporomycetes</taxon>
        <taxon>Pythiales</taxon>
        <taxon>Pythiaceae</taxon>
        <taxon>Globisporangium</taxon>
    </lineage>
</organism>
<reference evidence="3" key="2">
    <citation type="submission" date="2010-04" db="EMBL/GenBank/DDBJ databases">
        <authorList>
            <person name="Buell R."/>
            <person name="Hamilton J."/>
            <person name="Hostetler J."/>
        </authorList>
    </citation>
    <scope>NUCLEOTIDE SEQUENCE [LARGE SCALE GENOMIC DNA]</scope>
    <source>
        <strain evidence="3">DAOM:BR144</strain>
    </source>
</reference>
<evidence type="ECO:0000313" key="3">
    <source>
        <dbReference type="Proteomes" id="UP000019132"/>
    </source>
</evidence>
<proteinExistence type="predicted"/>
<dbReference type="Proteomes" id="UP000019132">
    <property type="component" value="Unassembled WGS sequence"/>
</dbReference>
<dbReference type="VEuPathDB" id="FungiDB:PYU1_G011825"/>
<reference evidence="2" key="3">
    <citation type="submission" date="2015-02" db="UniProtKB">
        <authorList>
            <consortium name="EnsemblProtists"/>
        </authorList>
    </citation>
    <scope>IDENTIFICATION</scope>
    <source>
        <strain evidence="2">DAOM BR144</strain>
    </source>
</reference>
<sequence>MTPTVSSEKRLNLGRLDAQAEYLDEDGVPRRSKKVTRRMLQRGYSISKAAFLSETDQRHTCRELWEKEEKERSEKFRLGLAELSTKEKANETFKKMLREKRREQIDERNEFIATRLDLWYDGSFVSKEDANVDITEESKQLSPSKLQRFLDSSGNLRCKSNDTTSATQAELAMQVPPPENADVPGVVTKDDEMPHASDEKQKQNEVQDPAPLLEMTEHEKKQAANGAFKMQNKAARHQWIQKSNEMIAARLDLWYDNKYVPKDDDNVDITEANTPESPSKLQRFIDMGGNLRRKANALSGNADAYVAVATPPVSPEKPK</sequence>
<reference evidence="3" key="1">
    <citation type="journal article" date="2010" name="Genome Biol.">
        <title>Genome sequence of the necrotrophic plant pathogen Pythium ultimum reveals original pathogenicity mechanisms and effector repertoire.</title>
        <authorList>
            <person name="Levesque C.A."/>
            <person name="Brouwer H."/>
            <person name="Cano L."/>
            <person name="Hamilton J.P."/>
            <person name="Holt C."/>
            <person name="Huitema E."/>
            <person name="Raffaele S."/>
            <person name="Robideau G.P."/>
            <person name="Thines M."/>
            <person name="Win J."/>
            <person name="Zerillo M.M."/>
            <person name="Beakes G.W."/>
            <person name="Boore J.L."/>
            <person name="Busam D."/>
            <person name="Dumas B."/>
            <person name="Ferriera S."/>
            <person name="Fuerstenberg S.I."/>
            <person name="Gachon C.M."/>
            <person name="Gaulin E."/>
            <person name="Govers F."/>
            <person name="Grenville-Briggs L."/>
            <person name="Horner N."/>
            <person name="Hostetler J."/>
            <person name="Jiang R.H."/>
            <person name="Johnson J."/>
            <person name="Krajaejun T."/>
            <person name="Lin H."/>
            <person name="Meijer H.J."/>
            <person name="Moore B."/>
            <person name="Morris P."/>
            <person name="Phuntmart V."/>
            <person name="Puiu D."/>
            <person name="Shetty J."/>
            <person name="Stajich J.E."/>
            <person name="Tripathy S."/>
            <person name="Wawra S."/>
            <person name="van West P."/>
            <person name="Whitty B.R."/>
            <person name="Coutinho P.M."/>
            <person name="Henrissat B."/>
            <person name="Martin F."/>
            <person name="Thomas P.D."/>
            <person name="Tyler B.M."/>
            <person name="De Vries R.P."/>
            <person name="Kamoun S."/>
            <person name="Yandell M."/>
            <person name="Tisserat N."/>
            <person name="Buell C.R."/>
        </authorList>
    </citation>
    <scope>NUCLEOTIDE SEQUENCE</scope>
    <source>
        <strain evidence="3">DAOM:BR144</strain>
    </source>
</reference>
<dbReference type="InParanoid" id="K3X3Q2"/>
<evidence type="ECO:0000313" key="2">
    <source>
        <dbReference type="EnsemblProtists" id="PYU1_T011851"/>
    </source>
</evidence>
<protein>
    <submittedName>
        <fullName evidence="2">Uncharacterized protein</fullName>
    </submittedName>
</protein>
<accession>K3X3Q2</accession>
<keyword evidence="3" id="KW-1185">Reference proteome</keyword>
<dbReference type="HOGENOM" id="CLU_800450_0_0_1"/>
<dbReference type="EnsemblProtists" id="PYU1_T011851">
    <property type="protein sequence ID" value="PYU1_T011851"/>
    <property type="gene ID" value="PYU1_G011825"/>
</dbReference>
<name>K3X3Q2_GLOUD</name>
<dbReference type="eggNOG" id="ENOG502STV2">
    <property type="taxonomic scope" value="Eukaryota"/>
</dbReference>
<feature type="region of interest" description="Disordered" evidence="1">
    <location>
        <begin position="170"/>
        <end position="207"/>
    </location>
</feature>
<dbReference type="EMBL" id="GL376637">
    <property type="status" value="NOT_ANNOTATED_CDS"/>
    <property type="molecule type" value="Genomic_DNA"/>
</dbReference>